<dbReference type="GO" id="GO:0009847">
    <property type="term" value="P:spore germination"/>
    <property type="evidence" value="ECO:0007669"/>
    <property type="project" value="InterPro"/>
</dbReference>
<evidence type="ECO:0000256" key="1">
    <source>
        <dbReference type="ARBA" id="ARBA00023136"/>
    </source>
</evidence>
<dbReference type="Pfam" id="PF03323">
    <property type="entry name" value="GerA"/>
    <property type="match status" value="1"/>
</dbReference>
<evidence type="ECO:0000256" key="3">
    <source>
        <dbReference type="SAM" id="Phobius"/>
    </source>
</evidence>
<feature type="transmembrane region" description="Helical" evidence="3">
    <location>
        <begin position="432"/>
        <end position="458"/>
    </location>
</feature>
<dbReference type="GO" id="GO:0016020">
    <property type="term" value="C:membrane"/>
    <property type="evidence" value="ECO:0007669"/>
    <property type="project" value="InterPro"/>
</dbReference>
<comment type="caution">
    <text evidence="4">The sequence shown here is derived from an EMBL/GenBank/DDBJ whole genome shotgun (WGS) entry which is preliminary data.</text>
</comment>
<evidence type="ECO:0000313" key="4">
    <source>
        <dbReference type="EMBL" id="KUG02729.1"/>
    </source>
</evidence>
<feature type="transmembrane region" description="Helical" evidence="3">
    <location>
        <begin position="310"/>
        <end position="332"/>
    </location>
</feature>
<proteinExistence type="predicted"/>
<gene>
    <name evidence="4" type="ORF">ASZ90_019896</name>
</gene>
<dbReference type="InterPro" id="IPR050768">
    <property type="entry name" value="UPF0353/GerABKA_families"/>
</dbReference>
<evidence type="ECO:0000256" key="2">
    <source>
        <dbReference type="SAM" id="MobiDB-lite"/>
    </source>
</evidence>
<dbReference type="InterPro" id="IPR004995">
    <property type="entry name" value="Spore_Ger"/>
</dbReference>
<organism evidence="4">
    <name type="scientific">hydrocarbon metagenome</name>
    <dbReference type="NCBI Taxonomy" id="938273"/>
    <lineage>
        <taxon>unclassified sequences</taxon>
        <taxon>metagenomes</taxon>
        <taxon>ecological metagenomes</taxon>
    </lineage>
</organism>
<dbReference type="AlphaFoldDB" id="A0A0W8E2N4"/>
<keyword evidence="3" id="KW-0812">Transmembrane</keyword>
<sequence>MRKISNKKMISELDVDLDNYQMADKAISASLEENIAIIRNIFNPCDDMHLREFTIGNENPVAAIIVFIDPAINYDVLQRDVMEALLSVRELPAGGITIPWLTQAVLPMGKVLIGQQWMDVINNLSSGLAGLFIDGLGSMILISVFEDNSRAISEPSSETVTRGAQDGFTEDIRRNTALLRKRLHTPRLAVKQLEVGEITRTRVNLVYLKGIIDENLVTEIEERINRIKIDGIIADGQLEEFLRDSPWSLFSTVKSTERPDVLAASLLEGRAGLIFDNTPFCLIVPVTLVNLLQSPEDYYDNYWFSSFIRLLRWSAFLTSLLAPALYIAVTTFHHELLPTQLLLSIIITREKVPFPGLFEALIMEMSFEILREAGVRLPRAFGQTISIVGAIVIGQAAVSAGLVSPAMVVVVSLTAISSFSTPSLSLANSVRILRFVFMLLAASLGLFGIMVLLSILLFHLCSVRSFGLPYLSPLAPLSFSDLTDSLIRVPMWMMDKRPRLISKNFQRQASGQKPGPPSPPGAKRGGQ</sequence>
<dbReference type="PIRSF" id="PIRSF005690">
    <property type="entry name" value="GerBA"/>
    <property type="match status" value="1"/>
</dbReference>
<reference evidence="4" key="1">
    <citation type="journal article" date="2015" name="Proc. Natl. Acad. Sci. U.S.A.">
        <title>Networks of energetic and metabolic interactions define dynamics in microbial communities.</title>
        <authorList>
            <person name="Embree M."/>
            <person name="Liu J.K."/>
            <person name="Al-Bassam M.M."/>
            <person name="Zengler K."/>
        </authorList>
    </citation>
    <scope>NUCLEOTIDE SEQUENCE</scope>
</reference>
<feature type="region of interest" description="Disordered" evidence="2">
    <location>
        <begin position="504"/>
        <end position="527"/>
    </location>
</feature>
<protein>
    <submittedName>
        <fullName evidence="4">Spore germination protein gerka</fullName>
    </submittedName>
</protein>
<accession>A0A0W8E2N4</accession>
<dbReference type="PANTHER" id="PTHR22550">
    <property type="entry name" value="SPORE GERMINATION PROTEIN"/>
    <property type="match status" value="1"/>
</dbReference>
<keyword evidence="3" id="KW-1133">Transmembrane helix</keyword>
<dbReference type="EMBL" id="LNQE01001912">
    <property type="protein sequence ID" value="KUG02729.1"/>
    <property type="molecule type" value="Genomic_DNA"/>
</dbReference>
<name>A0A0W8E2N4_9ZZZZ</name>
<keyword evidence="1 3" id="KW-0472">Membrane</keyword>
<dbReference type="PANTHER" id="PTHR22550:SF5">
    <property type="entry name" value="LEUCINE ZIPPER PROTEIN 4"/>
    <property type="match status" value="1"/>
</dbReference>
<feature type="transmembrane region" description="Helical" evidence="3">
    <location>
        <begin position="402"/>
        <end position="420"/>
    </location>
</feature>